<evidence type="ECO:0000313" key="3">
    <source>
        <dbReference type="Proteomes" id="UP000625631"/>
    </source>
</evidence>
<dbReference type="RefSeq" id="WP_198066959.1">
    <property type="nucleotide sequence ID" value="NZ_JAEDAD010000001.1"/>
</dbReference>
<protein>
    <submittedName>
        <fullName evidence="2">Uncharacterized protein</fullName>
    </submittedName>
</protein>
<sequence>MNNLVKKISVTLFVAGLTLSGLVAHAQTGNQEGGAKGKGAFVRKVDYTDCIPNSLLGVSGLNSCLTMSQSKFVLTPSGNAMSVWQGTVPATARPSQRVVYNSTWNETDQRGVPHSYNTEAVTMPDGTIKLTLTDNGKGNGKGKK</sequence>
<accession>A0ABS0Q4K2</accession>
<dbReference type="Proteomes" id="UP000625631">
    <property type="component" value="Unassembled WGS sequence"/>
</dbReference>
<dbReference type="EMBL" id="JAEDAE010000002">
    <property type="protein sequence ID" value="MBH8557578.1"/>
    <property type="molecule type" value="Genomic_DNA"/>
</dbReference>
<comment type="caution">
    <text evidence="2">The sequence shown here is derived from an EMBL/GenBank/DDBJ whole genome shotgun (WGS) entry which is preliminary data.</text>
</comment>
<name>A0ABS0Q4K2_9BACT</name>
<gene>
    <name evidence="2" type="ORF">I7X13_05935</name>
</gene>
<keyword evidence="3" id="KW-1185">Reference proteome</keyword>
<feature type="chain" id="PRO_5047250037" evidence="1">
    <location>
        <begin position="27"/>
        <end position="144"/>
    </location>
</feature>
<evidence type="ECO:0000256" key="1">
    <source>
        <dbReference type="SAM" id="SignalP"/>
    </source>
</evidence>
<organism evidence="2 3">
    <name type="scientific">Hymenobacter negativus</name>
    <dbReference type="NCBI Taxonomy" id="2795026"/>
    <lineage>
        <taxon>Bacteria</taxon>
        <taxon>Pseudomonadati</taxon>
        <taxon>Bacteroidota</taxon>
        <taxon>Cytophagia</taxon>
        <taxon>Cytophagales</taxon>
        <taxon>Hymenobacteraceae</taxon>
        <taxon>Hymenobacter</taxon>
    </lineage>
</organism>
<proteinExistence type="predicted"/>
<evidence type="ECO:0000313" key="2">
    <source>
        <dbReference type="EMBL" id="MBH8557578.1"/>
    </source>
</evidence>
<reference evidence="2 3" key="1">
    <citation type="submission" date="2020-12" db="EMBL/GenBank/DDBJ databases">
        <title>Hymenobacter sp.</title>
        <authorList>
            <person name="Kim M.K."/>
        </authorList>
    </citation>
    <scope>NUCLEOTIDE SEQUENCE [LARGE SCALE GENOMIC DNA]</scope>
    <source>
        <strain evidence="2 3">BT442</strain>
    </source>
</reference>
<feature type="signal peptide" evidence="1">
    <location>
        <begin position="1"/>
        <end position="26"/>
    </location>
</feature>
<keyword evidence="1" id="KW-0732">Signal</keyword>